<protein>
    <submittedName>
        <fullName evidence="8">Acetylserotonin N-methyltransferase</fullName>
    </submittedName>
</protein>
<dbReference type="Gene3D" id="1.10.10.10">
    <property type="entry name" value="Winged helix-like DNA-binding domain superfamily/Winged helix DNA-binding domain"/>
    <property type="match status" value="1"/>
</dbReference>
<evidence type="ECO:0000256" key="5">
    <source>
        <dbReference type="PIRSR" id="PIRSR005739-1"/>
    </source>
</evidence>
<dbReference type="Pfam" id="PF08100">
    <property type="entry name" value="Dimerisation"/>
    <property type="match status" value="1"/>
</dbReference>
<feature type="domain" description="O-methyltransferase C-terminal" evidence="6">
    <location>
        <begin position="112"/>
        <end position="321"/>
    </location>
</feature>
<dbReference type="GO" id="GO:0008171">
    <property type="term" value="F:O-methyltransferase activity"/>
    <property type="evidence" value="ECO:0007669"/>
    <property type="project" value="InterPro"/>
</dbReference>
<evidence type="ECO:0000256" key="3">
    <source>
        <dbReference type="ARBA" id="ARBA00022679"/>
    </source>
</evidence>
<dbReference type="GO" id="GO:0046983">
    <property type="term" value="F:protein dimerization activity"/>
    <property type="evidence" value="ECO:0007669"/>
    <property type="project" value="InterPro"/>
</dbReference>
<dbReference type="InterPro" id="IPR036388">
    <property type="entry name" value="WH-like_DNA-bd_sf"/>
</dbReference>
<gene>
    <name evidence="8" type="ORF">SAMN05421753_102235</name>
</gene>
<dbReference type="GO" id="GO:0032259">
    <property type="term" value="P:methylation"/>
    <property type="evidence" value="ECO:0007669"/>
    <property type="project" value="UniProtKB-KW"/>
</dbReference>
<accession>A0A1I3CDF5</accession>
<dbReference type="STRING" id="1576369.SAMN05421753_102235"/>
<dbReference type="InterPro" id="IPR036390">
    <property type="entry name" value="WH_DNA-bd_sf"/>
</dbReference>
<evidence type="ECO:0000256" key="1">
    <source>
        <dbReference type="ARBA" id="ARBA00011738"/>
    </source>
</evidence>
<evidence type="ECO:0000259" key="6">
    <source>
        <dbReference type="Pfam" id="PF00891"/>
    </source>
</evidence>
<evidence type="ECO:0000313" key="8">
    <source>
        <dbReference type="EMBL" id="SFH72575.1"/>
    </source>
</evidence>
<evidence type="ECO:0000313" key="9">
    <source>
        <dbReference type="Proteomes" id="UP000199518"/>
    </source>
</evidence>
<dbReference type="Gene3D" id="3.40.50.150">
    <property type="entry name" value="Vaccinia Virus protein VP39"/>
    <property type="match status" value="1"/>
</dbReference>
<dbReference type="RefSeq" id="WP_175517097.1">
    <property type="nucleotide sequence ID" value="NZ_FOQD01000002.1"/>
</dbReference>
<dbReference type="FunFam" id="1.10.10.10:FF:000358">
    <property type="entry name" value="Acetylserotonin O-methyltransferase"/>
    <property type="match status" value="1"/>
</dbReference>
<feature type="active site" description="Proton acceptor" evidence="5">
    <location>
        <position position="250"/>
    </location>
</feature>
<reference evidence="9" key="1">
    <citation type="submission" date="2016-10" db="EMBL/GenBank/DDBJ databases">
        <authorList>
            <person name="Varghese N."/>
            <person name="Submissions S."/>
        </authorList>
    </citation>
    <scope>NUCLEOTIDE SEQUENCE [LARGE SCALE GENOMIC DNA]</scope>
    <source>
        <strain evidence="9">DSM 26348</strain>
    </source>
</reference>
<sequence>MAHDVSIPDPSPVLDLLSAFRRSKAMFAGVKLGVFDSLSRSPKRQLELAAELQVEETALGRLLDALVGLQLLTRDEDLYASTPAADAYLTSGSPRRMTGYINYSNDVGWRLWEHLEDAVREGTHRWQQTYGWDGPIFSHFFKDDAAKREFLMGMHGFGLISSPHVVTAFDLSRFRHLVDVGGATGHLVIAACERYPELQGTVFDLPTVIPLANEIVAASTVADRIQTVPGDFFADPLPSGDLYFLGRILHDWNEEQSLRLLRTIYAALPTGGALLVGEKLIDEDRRGPDWAQMQDLNMLVCTEGRERTLSEYEGLLKLAGFTDVSGCATGSPLDAILAIK</sequence>
<evidence type="ECO:0000256" key="4">
    <source>
        <dbReference type="ARBA" id="ARBA00022691"/>
    </source>
</evidence>
<name>A0A1I3CDF5_9PLAN</name>
<dbReference type="PIRSF" id="PIRSF005739">
    <property type="entry name" value="O-mtase"/>
    <property type="match status" value="1"/>
</dbReference>
<dbReference type="PROSITE" id="PS51683">
    <property type="entry name" value="SAM_OMT_II"/>
    <property type="match status" value="1"/>
</dbReference>
<comment type="subunit">
    <text evidence="1">Homodimer.</text>
</comment>
<organism evidence="8 9">
    <name type="scientific">Planctomicrobium piriforme</name>
    <dbReference type="NCBI Taxonomy" id="1576369"/>
    <lineage>
        <taxon>Bacteria</taxon>
        <taxon>Pseudomonadati</taxon>
        <taxon>Planctomycetota</taxon>
        <taxon>Planctomycetia</taxon>
        <taxon>Planctomycetales</taxon>
        <taxon>Planctomycetaceae</taxon>
        <taxon>Planctomicrobium</taxon>
    </lineage>
</organism>
<dbReference type="FunFam" id="3.40.50.150:FF:000146">
    <property type="entry name" value="Acetylserotonin O-methyltransferase"/>
    <property type="match status" value="1"/>
</dbReference>
<dbReference type="InterPro" id="IPR029063">
    <property type="entry name" value="SAM-dependent_MTases_sf"/>
</dbReference>
<dbReference type="InterPro" id="IPR016461">
    <property type="entry name" value="COMT-like"/>
</dbReference>
<dbReference type="AlphaFoldDB" id="A0A1I3CDF5"/>
<dbReference type="InterPro" id="IPR012967">
    <property type="entry name" value="COMT_dimerisation"/>
</dbReference>
<dbReference type="SUPFAM" id="SSF53335">
    <property type="entry name" value="S-adenosyl-L-methionine-dependent methyltransferases"/>
    <property type="match status" value="1"/>
</dbReference>
<keyword evidence="3 8" id="KW-0808">Transferase</keyword>
<dbReference type="PANTHER" id="PTHR43712">
    <property type="entry name" value="PUTATIVE (AFU_ORTHOLOGUE AFUA_4G14580)-RELATED"/>
    <property type="match status" value="1"/>
</dbReference>
<evidence type="ECO:0000256" key="2">
    <source>
        <dbReference type="ARBA" id="ARBA00022603"/>
    </source>
</evidence>
<keyword evidence="4" id="KW-0949">S-adenosyl-L-methionine</keyword>
<feature type="domain" description="O-methyltransferase dimerisation" evidence="7">
    <location>
        <begin position="14"/>
        <end position="91"/>
    </location>
</feature>
<keyword evidence="2 8" id="KW-0489">Methyltransferase</keyword>
<keyword evidence="9" id="KW-1185">Reference proteome</keyword>
<dbReference type="EMBL" id="FOQD01000002">
    <property type="protein sequence ID" value="SFH72575.1"/>
    <property type="molecule type" value="Genomic_DNA"/>
</dbReference>
<proteinExistence type="predicted"/>
<dbReference type="InterPro" id="IPR001077">
    <property type="entry name" value="COMT_C"/>
</dbReference>
<dbReference type="Pfam" id="PF00891">
    <property type="entry name" value="Methyltransf_2"/>
    <property type="match status" value="1"/>
</dbReference>
<dbReference type="PANTHER" id="PTHR43712:SF2">
    <property type="entry name" value="O-METHYLTRANSFERASE CICE"/>
    <property type="match status" value="1"/>
</dbReference>
<dbReference type="Proteomes" id="UP000199518">
    <property type="component" value="Unassembled WGS sequence"/>
</dbReference>
<evidence type="ECO:0000259" key="7">
    <source>
        <dbReference type="Pfam" id="PF08100"/>
    </source>
</evidence>
<dbReference type="SUPFAM" id="SSF46785">
    <property type="entry name" value="Winged helix' DNA-binding domain"/>
    <property type="match status" value="1"/>
</dbReference>